<dbReference type="AlphaFoldDB" id="A0A4Z1KWW7"/>
<dbReference type="EMBL" id="PQXO01000126">
    <property type="protein sequence ID" value="TGO89075.1"/>
    <property type="molecule type" value="Genomic_DNA"/>
</dbReference>
<evidence type="ECO:0000256" key="1">
    <source>
        <dbReference type="SAM" id="MobiDB-lite"/>
    </source>
</evidence>
<feature type="region of interest" description="Disordered" evidence="1">
    <location>
        <begin position="39"/>
        <end position="60"/>
    </location>
</feature>
<keyword evidence="3" id="KW-1185">Reference proteome</keyword>
<evidence type="ECO:0000313" key="3">
    <source>
        <dbReference type="Proteomes" id="UP000297280"/>
    </source>
</evidence>
<comment type="caution">
    <text evidence="2">The sequence shown here is derived from an EMBL/GenBank/DDBJ whole genome shotgun (WGS) entry which is preliminary data.</text>
</comment>
<dbReference type="Proteomes" id="UP000297280">
    <property type="component" value="Unassembled WGS sequence"/>
</dbReference>
<organism evidence="2 3">
    <name type="scientific">Botrytis porri</name>
    <dbReference type="NCBI Taxonomy" id="87229"/>
    <lineage>
        <taxon>Eukaryota</taxon>
        <taxon>Fungi</taxon>
        <taxon>Dikarya</taxon>
        <taxon>Ascomycota</taxon>
        <taxon>Pezizomycotina</taxon>
        <taxon>Leotiomycetes</taxon>
        <taxon>Helotiales</taxon>
        <taxon>Sclerotiniaceae</taxon>
        <taxon>Botrytis</taxon>
    </lineage>
</organism>
<reference evidence="2 3" key="1">
    <citation type="submission" date="2017-12" db="EMBL/GenBank/DDBJ databases">
        <title>Comparative genomics of Botrytis spp.</title>
        <authorList>
            <person name="Valero-Jimenez C.A."/>
            <person name="Tapia P."/>
            <person name="Veloso J."/>
            <person name="Silva-Moreno E."/>
            <person name="Staats M."/>
            <person name="Valdes J.H."/>
            <person name="Van Kan J.A.L."/>
        </authorList>
    </citation>
    <scope>NUCLEOTIDE SEQUENCE [LARGE SCALE GENOMIC DNA]</scope>
    <source>
        <strain evidence="2 3">MUCL3349</strain>
    </source>
</reference>
<name>A0A4Z1KWW7_9HELO</name>
<accession>A0A4Z1KWW7</accession>
<evidence type="ECO:0000313" key="2">
    <source>
        <dbReference type="EMBL" id="TGO89075.1"/>
    </source>
</evidence>
<sequence length="60" mass="6739">MLENHFRITEEGSHVRKDSLSAEPFKAFWNLSSETTTASDGKTLADECEEPPTVDLSKRV</sequence>
<gene>
    <name evidence="2" type="ORF">BPOR_0126g00060</name>
</gene>
<protein>
    <submittedName>
        <fullName evidence="2">Uncharacterized protein</fullName>
    </submittedName>
</protein>
<proteinExistence type="predicted"/>